<evidence type="ECO:0000256" key="1">
    <source>
        <dbReference type="SAM" id="MobiDB-lite"/>
    </source>
</evidence>
<feature type="compositionally biased region" description="Low complexity" evidence="1">
    <location>
        <begin position="65"/>
        <end position="79"/>
    </location>
</feature>
<comment type="caution">
    <text evidence="2">The sequence shown here is derived from an EMBL/GenBank/DDBJ whole genome shotgun (WGS) entry which is preliminary data.</text>
</comment>
<proteinExistence type="predicted"/>
<organism evidence="2 3">
    <name type="scientific">Streptomyces bangladeshensis</name>
    <dbReference type="NCBI Taxonomy" id="295352"/>
    <lineage>
        <taxon>Bacteria</taxon>
        <taxon>Bacillati</taxon>
        <taxon>Actinomycetota</taxon>
        <taxon>Actinomycetes</taxon>
        <taxon>Kitasatosporales</taxon>
        <taxon>Streptomycetaceae</taxon>
        <taxon>Streptomyces</taxon>
    </lineage>
</organism>
<name>A0ABN3BSB1_9ACTN</name>
<sequence length="99" mass="10628">MPPRPKAPRADVIALLQEGRSDKYIGRTLRTSPMRVARIRADLDLPRYQHAVVSLEQAWAARTQPTARASTPSSSTRAPSTPPAASPSVSPTAANLRGT</sequence>
<feature type="compositionally biased region" description="Low complexity" evidence="1">
    <location>
        <begin position="86"/>
        <end position="99"/>
    </location>
</feature>
<reference evidence="2 3" key="1">
    <citation type="journal article" date="2019" name="Int. J. Syst. Evol. Microbiol.">
        <title>The Global Catalogue of Microorganisms (GCM) 10K type strain sequencing project: providing services to taxonomists for standard genome sequencing and annotation.</title>
        <authorList>
            <consortium name="The Broad Institute Genomics Platform"/>
            <consortium name="The Broad Institute Genome Sequencing Center for Infectious Disease"/>
            <person name="Wu L."/>
            <person name="Ma J."/>
        </authorList>
    </citation>
    <scope>NUCLEOTIDE SEQUENCE [LARGE SCALE GENOMIC DNA]</scope>
    <source>
        <strain evidence="2 3">JCM 14924</strain>
    </source>
</reference>
<protein>
    <submittedName>
        <fullName evidence="2">Uncharacterized protein</fullName>
    </submittedName>
</protein>
<evidence type="ECO:0000313" key="3">
    <source>
        <dbReference type="Proteomes" id="UP001501391"/>
    </source>
</evidence>
<accession>A0ABN3BSB1</accession>
<feature type="region of interest" description="Disordered" evidence="1">
    <location>
        <begin position="61"/>
        <end position="99"/>
    </location>
</feature>
<keyword evidence="3" id="KW-1185">Reference proteome</keyword>
<dbReference type="EMBL" id="BAAAOQ010000016">
    <property type="protein sequence ID" value="GAA2199818.1"/>
    <property type="molecule type" value="Genomic_DNA"/>
</dbReference>
<evidence type="ECO:0000313" key="2">
    <source>
        <dbReference type="EMBL" id="GAA2199818.1"/>
    </source>
</evidence>
<dbReference type="RefSeq" id="WP_346163527.1">
    <property type="nucleotide sequence ID" value="NZ_BAAAOQ010000016.1"/>
</dbReference>
<gene>
    <name evidence="2" type="ORF">GCM10009787_48300</name>
</gene>
<dbReference type="Proteomes" id="UP001501391">
    <property type="component" value="Unassembled WGS sequence"/>
</dbReference>